<feature type="compositionally biased region" description="Low complexity" evidence="1">
    <location>
        <begin position="45"/>
        <end position="56"/>
    </location>
</feature>
<dbReference type="AlphaFoldDB" id="A0A2U9BGG9"/>
<feature type="region of interest" description="Disordered" evidence="1">
    <location>
        <begin position="1"/>
        <end position="111"/>
    </location>
</feature>
<evidence type="ECO:0000313" key="3">
    <source>
        <dbReference type="Proteomes" id="UP000246464"/>
    </source>
</evidence>
<proteinExistence type="predicted"/>
<dbReference type="EMBL" id="CP026248">
    <property type="protein sequence ID" value="AWP02900.1"/>
    <property type="molecule type" value="Genomic_DNA"/>
</dbReference>
<feature type="compositionally biased region" description="Basic and acidic residues" evidence="1">
    <location>
        <begin position="69"/>
        <end position="89"/>
    </location>
</feature>
<feature type="compositionally biased region" description="Basic and acidic residues" evidence="1">
    <location>
        <begin position="14"/>
        <end position="29"/>
    </location>
</feature>
<sequence length="111" mass="12109">MVFTQEDFEPPRTVGEREHNRGARGRDKQSNVGVRACPDTTARTPLSPSLHSSLHPRAAAAETLTPRHAGTEEASTRDHEGRLPPEEHARKGRLGAEKSGCSCFRVASEDP</sequence>
<reference evidence="2 3" key="1">
    <citation type="submission" date="2017-12" db="EMBL/GenBank/DDBJ databases">
        <title>Integrating genomic resources of turbot (Scophthalmus maximus) in depth evaluation of genetic and physical mapping variation across individuals.</title>
        <authorList>
            <person name="Martinez P."/>
        </authorList>
    </citation>
    <scope>NUCLEOTIDE SEQUENCE [LARGE SCALE GENOMIC DNA]</scope>
</reference>
<accession>A0A2U9BGG9</accession>
<organism evidence="2 3">
    <name type="scientific">Scophthalmus maximus</name>
    <name type="common">Turbot</name>
    <name type="synonym">Psetta maxima</name>
    <dbReference type="NCBI Taxonomy" id="52904"/>
    <lineage>
        <taxon>Eukaryota</taxon>
        <taxon>Metazoa</taxon>
        <taxon>Chordata</taxon>
        <taxon>Craniata</taxon>
        <taxon>Vertebrata</taxon>
        <taxon>Euteleostomi</taxon>
        <taxon>Actinopterygii</taxon>
        <taxon>Neopterygii</taxon>
        <taxon>Teleostei</taxon>
        <taxon>Neoteleostei</taxon>
        <taxon>Acanthomorphata</taxon>
        <taxon>Carangaria</taxon>
        <taxon>Pleuronectiformes</taxon>
        <taxon>Pleuronectoidei</taxon>
        <taxon>Scophthalmidae</taxon>
        <taxon>Scophthalmus</taxon>
    </lineage>
</organism>
<evidence type="ECO:0000256" key="1">
    <source>
        <dbReference type="SAM" id="MobiDB-lite"/>
    </source>
</evidence>
<name>A0A2U9BGG9_SCOMX</name>
<evidence type="ECO:0000313" key="2">
    <source>
        <dbReference type="EMBL" id="AWP02900.1"/>
    </source>
</evidence>
<dbReference type="Proteomes" id="UP000246464">
    <property type="component" value="Chromosome 6"/>
</dbReference>
<keyword evidence="3" id="KW-1185">Reference proteome</keyword>
<gene>
    <name evidence="2" type="ORF">SMAX5B_002265</name>
</gene>
<protein>
    <submittedName>
        <fullName evidence="2">Uncharacterized protein</fullName>
    </submittedName>
</protein>